<dbReference type="SMART" id="SM00175">
    <property type="entry name" value="RAB"/>
    <property type="match status" value="1"/>
</dbReference>
<evidence type="ECO:0000313" key="4">
    <source>
        <dbReference type="EMBL" id="CAE2201326.1"/>
    </source>
</evidence>
<dbReference type="SUPFAM" id="SSF52540">
    <property type="entry name" value="P-loop containing nucleoside triphosphate hydrolases"/>
    <property type="match status" value="1"/>
</dbReference>
<reference evidence="4" key="1">
    <citation type="submission" date="2021-01" db="EMBL/GenBank/DDBJ databases">
        <authorList>
            <person name="Corre E."/>
            <person name="Pelletier E."/>
            <person name="Niang G."/>
            <person name="Scheremetjew M."/>
            <person name="Finn R."/>
            <person name="Kale V."/>
            <person name="Holt S."/>
            <person name="Cochrane G."/>
            <person name="Meng A."/>
            <person name="Brown T."/>
            <person name="Cohen L."/>
        </authorList>
    </citation>
    <scope>NUCLEOTIDE SEQUENCE</scope>
    <source>
        <strain evidence="4">DIVA3 518/3/11/1/6</strain>
    </source>
</reference>
<dbReference type="GO" id="GO:0007165">
    <property type="term" value="P:signal transduction"/>
    <property type="evidence" value="ECO:0007669"/>
    <property type="project" value="InterPro"/>
</dbReference>
<dbReference type="GO" id="GO:0016020">
    <property type="term" value="C:membrane"/>
    <property type="evidence" value="ECO:0007669"/>
    <property type="project" value="InterPro"/>
</dbReference>
<name>A0A7S4HJN8_9EUKA</name>
<dbReference type="PRINTS" id="PR00449">
    <property type="entry name" value="RASTRNSFRMNG"/>
</dbReference>
<dbReference type="PANTHER" id="PTHR24070">
    <property type="entry name" value="RAS, DI-RAS, AND RHEB FAMILY MEMBERS OF SMALL GTPASE SUPERFAMILY"/>
    <property type="match status" value="1"/>
</dbReference>
<dbReference type="Pfam" id="PF00071">
    <property type="entry name" value="Ras"/>
    <property type="match status" value="1"/>
</dbReference>
<proteinExistence type="inferred from homology"/>
<dbReference type="SMART" id="SM00173">
    <property type="entry name" value="RAS"/>
    <property type="match status" value="1"/>
</dbReference>
<evidence type="ECO:0000256" key="1">
    <source>
        <dbReference type="ARBA" id="ARBA00006270"/>
    </source>
</evidence>
<comment type="similarity">
    <text evidence="1">Belongs to the small GTPase superfamily. Rab family.</text>
</comment>
<dbReference type="FunFam" id="3.40.50.300:FF:001447">
    <property type="entry name" value="Ras-related protein Rab-1B"/>
    <property type="match status" value="1"/>
</dbReference>
<sequence length="186" mass="20928">MSSIKIVVLGASAVGKSCLVMRYTRNEFFSECDPTVEDSYRKLVLLDEKQHALDILDTAGEEEYCYVGSQYLRKGDGFVLCYNPRSRESFDQLGKYVSAIQTAERSTQYSCILVGTKCDIHEPMIVTEEEGQEFARETCEGGMHFFTSAKEGWGVTEAFEKLASLVVSHKETSGQNARKRKNCIIM</sequence>
<organism evidence="4">
    <name type="scientific">Vannella robusta</name>
    <dbReference type="NCBI Taxonomy" id="1487602"/>
    <lineage>
        <taxon>Eukaryota</taxon>
        <taxon>Amoebozoa</taxon>
        <taxon>Discosea</taxon>
        <taxon>Flabellinia</taxon>
        <taxon>Vannellidae</taxon>
        <taxon>Vannella</taxon>
    </lineage>
</organism>
<keyword evidence="3" id="KW-0342">GTP-binding</keyword>
<dbReference type="AlphaFoldDB" id="A0A7S4HJN8"/>
<dbReference type="GO" id="GO:0003924">
    <property type="term" value="F:GTPase activity"/>
    <property type="evidence" value="ECO:0007669"/>
    <property type="project" value="InterPro"/>
</dbReference>
<dbReference type="SMART" id="SM00174">
    <property type="entry name" value="RHO"/>
    <property type="match status" value="1"/>
</dbReference>
<evidence type="ECO:0000256" key="3">
    <source>
        <dbReference type="ARBA" id="ARBA00023134"/>
    </source>
</evidence>
<dbReference type="InterPro" id="IPR020849">
    <property type="entry name" value="Small_GTPase_Ras-type"/>
</dbReference>
<dbReference type="PROSITE" id="PS51421">
    <property type="entry name" value="RAS"/>
    <property type="match status" value="1"/>
</dbReference>
<dbReference type="GO" id="GO:0005525">
    <property type="term" value="F:GTP binding"/>
    <property type="evidence" value="ECO:0007669"/>
    <property type="project" value="UniProtKB-KW"/>
</dbReference>
<dbReference type="InterPro" id="IPR001806">
    <property type="entry name" value="Small_GTPase"/>
</dbReference>
<gene>
    <name evidence="4" type="ORF">VSP0166_LOCUS1320</name>
</gene>
<dbReference type="PROSITE" id="PS51419">
    <property type="entry name" value="RAB"/>
    <property type="match status" value="1"/>
</dbReference>
<dbReference type="Gene3D" id="3.40.50.300">
    <property type="entry name" value="P-loop containing nucleotide triphosphate hydrolases"/>
    <property type="match status" value="1"/>
</dbReference>
<keyword evidence="2" id="KW-0547">Nucleotide-binding</keyword>
<protein>
    <submittedName>
        <fullName evidence="4">Uncharacterized protein</fullName>
    </submittedName>
</protein>
<evidence type="ECO:0000256" key="2">
    <source>
        <dbReference type="ARBA" id="ARBA00022741"/>
    </source>
</evidence>
<accession>A0A7S4HJN8</accession>
<dbReference type="PROSITE" id="PS51420">
    <property type="entry name" value="RHO"/>
    <property type="match status" value="1"/>
</dbReference>
<dbReference type="InterPro" id="IPR027417">
    <property type="entry name" value="P-loop_NTPase"/>
</dbReference>
<dbReference type="InterPro" id="IPR005225">
    <property type="entry name" value="Small_GTP-bd"/>
</dbReference>
<dbReference type="EMBL" id="HBKP01001816">
    <property type="protein sequence ID" value="CAE2201326.1"/>
    <property type="molecule type" value="Transcribed_RNA"/>
</dbReference>
<dbReference type="NCBIfam" id="TIGR00231">
    <property type="entry name" value="small_GTP"/>
    <property type="match status" value="1"/>
</dbReference>